<gene>
    <name evidence="3" type="ORF">OE88DRAFT_1656877</name>
</gene>
<keyword evidence="2" id="KW-0732">Signal</keyword>
<evidence type="ECO:0000256" key="2">
    <source>
        <dbReference type="SAM" id="SignalP"/>
    </source>
</evidence>
<organism evidence="3 4">
    <name type="scientific">Heliocybe sulcata</name>
    <dbReference type="NCBI Taxonomy" id="5364"/>
    <lineage>
        <taxon>Eukaryota</taxon>
        <taxon>Fungi</taxon>
        <taxon>Dikarya</taxon>
        <taxon>Basidiomycota</taxon>
        <taxon>Agaricomycotina</taxon>
        <taxon>Agaricomycetes</taxon>
        <taxon>Gloeophyllales</taxon>
        <taxon>Gloeophyllaceae</taxon>
        <taxon>Heliocybe</taxon>
    </lineage>
</organism>
<feature type="compositionally biased region" description="Basic and acidic residues" evidence="1">
    <location>
        <begin position="45"/>
        <end position="100"/>
    </location>
</feature>
<proteinExistence type="predicted"/>
<evidence type="ECO:0000256" key="1">
    <source>
        <dbReference type="SAM" id="MobiDB-lite"/>
    </source>
</evidence>
<evidence type="ECO:0000313" key="3">
    <source>
        <dbReference type="EMBL" id="TFK53060.1"/>
    </source>
</evidence>
<reference evidence="3 4" key="1">
    <citation type="journal article" date="2019" name="Nat. Ecol. Evol.">
        <title>Megaphylogeny resolves global patterns of mushroom evolution.</title>
        <authorList>
            <person name="Varga T."/>
            <person name="Krizsan K."/>
            <person name="Foldi C."/>
            <person name="Dima B."/>
            <person name="Sanchez-Garcia M."/>
            <person name="Sanchez-Ramirez S."/>
            <person name="Szollosi G.J."/>
            <person name="Szarkandi J.G."/>
            <person name="Papp V."/>
            <person name="Albert L."/>
            <person name="Andreopoulos W."/>
            <person name="Angelini C."/>
            <person name="Antonin V."/>
            <person name="Barry K.W."/>
            <person name="Bougher N.L."/>
            <person name="Buchanan P."/>
            <person name="Buyck B."/>
            <person name="Bense V."/>
            <person name="Catcheside P."/>
            <person name="Chovatia M."/>
            <person name="Cooper J."/>
            <person name="Damon W."/>
            <person name="Desjardin D."/>
            <person name="Finy P."/>
            <person name="Geml J."/>
            <person name="Haridas S."/>
            <person name="Hughes K."/>
            <person name="Justo A."/>
            <person name="Karasinski D."/>
            <person name="Kautmanova I."/>
            <person name="Kiss B."/>
            <person name="Kocsube S."/>
            <person name="Kotiranta H."/>
            <person name="LaButti K.M."/>
            <person name="Lechner B.E."/>
            <person name="Liimatainen K."/>
            <person name="Lipzen A."/>
            <person name="Lukacs Z."/>
            <person name="Mihaltcheva S."/>
            <person name="Morgado L.N."/>
            <person name="Niskanen T."/>
            <person name="Noordeloos M.E."/>
            <person name="Ohm R.A."/>
            <person name="Ortiz-Santana B."/>
            <person name="Ovrebo C."/>
            <person name="Racz N."/>
            <person name="Riley R."/>
            <person name="Savchenko A."/>
            <person name="Shiryaev A."/>
            <person name="Soop K."/>
            <person name="Spirin V."/>
            <person name="Szebenyi C."/>
            <person name="Tomsovsky M."/>
            <person name="Tulloss R.E."/>
            <person name="Uehling J."/>
            <person name="Grigoriev I.V."/>
            <person name="Vagvolgyi C."/>
            <person name="Papp T."/>
            <person name="Martin F.M."/>
            <person name="Miettinen O."/>
            <person name="Hibbett D.S."/>
            <person name="Nagy L.G."/>
        </authorList>
    </citation>
    <scope>NUCLEOTIDE SEQUENCE [LARGE SCALE GENOMIC DNA]</scope>
    <source>
        <strain evidence="3 4">OMC1185</strain>
    </source>
</reference>
<accession>A0A5C3N6P2</accession>
<dbReference type="Proteomes" id="UP000305948">
    <property type="component" value="Unassembled WGS sequence"/>
</dbReference>
<keyword evidence="4" id="KW-1185">Reference proteome</keyword>
<feature type="chain" id="PRO_5023010737" evidence="2">
    <location>
        <begin position="21"/>
        <end position="111"/>
    </location>
</feature>
<feature type="region of interest" description="Disordered" evidence="1">
    <location>
        <begin position="26"/>
        <end position="111"/>
    </location>
</feature>
<evidence type="ECO:0000313" key="4">
    <source>
        <dbReference type="Proteomes" id="UP000305948"/>
    </source>
</evidence>
<dbReference type="AlphaFoldDB" id="A0A5C3N6P2"/>
<name>A0A5C3N6P2_9AGAM</name>
<sequence length="111" mass="12286">MFKNLLTFTILALFASSALAAPLVEEAGLSRREPEPGRGGYNAPPRERSPEPEPGRGGYNKRDDGFINGWGRREVEAGRGGYNKRDDDFINGWGRREAEAGRGGYNKRSED</sequence>
<protein>
    <submittedName>
        <fullName evidence="3">Uncharacterized protein</fullName>
    </submittedName>
</protein>
<feature type="signal peptide" evidence="2">
    <location>
        <begin position="1"/>
        <end position="20"/>
    </location>
</feature>
<dbReference type="EMBL" id="ML213508">
    <property type="protein sequence ID" value="TFK53060.1"/>
    <property type="molecule type" value="Genomic_DNA"/>
</dbReference>